<keyword evidence="1" id="KW-0472">Membrane</keyword>
<dbReference type="RefSeq" id="WP_136549365.1">
    <property type="nucleotide sequence ID" value="NZ_CP031093.1"/>
</dbReference>
<dbReference type="InterPro" id="IPR021320">
    <property type="entry name" value="DUF2905"/>
</dbReference>
<dbReference type="KEGG" id="hmi:soil367_12355"/>
<dbReference type="AlphaFoldDB" id="A0A4P7XHX2"/>
<evidence type="ECO:0000313" key="2">
    <source>
        <dbReference type="EMBL" id="QCF26659.1"/>
    </source>
</evidence>
<keyword evidence="3" id="KW-1185">Reference proteome</keyword>
<name>A0A4P7XHX2_9ALTE</name>
<dbReference type="Proteomes" id="UP000298049">
    <property type="component" value="Chromosome"/>
</dbReference>
<dbReference type="EMBL" id="CP031093">
    <property type="protein sequence ID" value="QCF26659.1"/>
    <property type="molecule type" value="Genomic_DNA"/>
</dbReference>
<evidence type="ECO:0000313" key="3">
    <source>
        <dbReference type="Proteomes" id="UP000298049"/>
    </source>
</evidence>
<accession>A0A4P7XHX2</accession>
<feature type="transmembrane region" description="Helical" evidence="1">
    <location>
        <begin position="45"/>
        <end position="66"/>
    </location>
</feature>
<evidence type="ECO:0000256" key="1">
    <source>
        <dbReference type="SAM" id="Phobius"/>
    </source>
</evidence>
<proteinExistence type="predicted"/>
<dbReference type="Pfam" id="PF11146">
    <property type="entry name" value="DUF2905"/>
    <property type="match status" value="1"/>
</dbReference>
<protein>
    <submittedName>
        <fullName evidence="2">DUF2905 domain-containing protein</fullName>
    </submittedName>
</protein>
<dbReference type="OrthoDB" id="9811610at2"/>
<keyword evidence="1" id="KW-0812">Transmembrane</keyword>
<sequence>MPRWLIIAGLSLVVLGVILQFAPGLLGWFGRLPGDINVDTERSRVFVPITSMVLISVILTLLINLFQR</sequence>
<gene>
    <name evidence="2" type="ORF">soil367_12355</name>
</gene>
<keyword evidence="1" id="KW-1133">Transmembrane helix</keyword>
<organism evidence="2 3">
    <name type="scientific">Hydrocarboniclastica marina</name>
    <dbReference type="NCBI Taxonomy" id="2259620"/>
    <lineage>
        <taxon>Bacteria</taxon>
        <taxon>Pseudomonadati</taxon>
        <taxon>Pseudomonadota</taxon>
        <taxon>Gammaproteobacteria</taxon>
        <taxon>Alteromonadales</taxon>
        <taxon>Alteromonadaceae</taxon>
        <taxon>Hydrocarboniclastica</taxon>
    </lineage>
</organism>
<dbReference type="PANTHER" id="PTHR36443">
    <property type="entry name" value="BSR5223 PROTEIN"/>
    <property type="match status" value="1"/>
</dbReference>
<reference evidence="2 3" key="1">
    <citation type="submission" date="2018-07" db="EMBL/GenBank/DDBJ databases">
        <title>Marsedoiliclastica nanhaica gen. nov. sp. nov., a novel marine hydrocarbonoclastic bacterium isolated from an in-situ enriched hydrocarbon-degrading consortium in deep-sea sediment.</title>
        <authorList>
            <person name="Dong C."/>
            <person name="Ma T."/>
            <person name="Liu R."/>
            <person name="Shao Z."/>
        </authorList>
    </citation>
    <scope>NUCLEOTIDE SEQUENCE [LARGE SCALE GENOMIC DNA]</scope>
    <source>
        <strain evidence="3">soil36-7</strain>
    </source>
</reference>
<dbReference type="PANTHER" id="PTHR36443:SF1">
    <property type="entry name" value="BSR5223 PROTEIN"/>
    <property type="match status" value="1"/>
</dbReference>